<dbReference type="EMBL" id="BK015052">
    <property type="protein sequence ID" value="DAD89053.1"/>
    <property type="molecule type" value="Genomic_DNA"/>
</dbReference>
<sequence>MLCRQSPVINSTIDDLRRFYMLVIKYTRITLKTVKTPNRSRYSYI</sequence>
<reference evidence="1" key="1">
    <citation type="journal article" date="2021" name="Proc. Natl. Acad. Sci. U.S.A.">
        <title>A Catalog of Tens of Thousands of Viruses from Human Metagenomes Reveals Hidden Associations with Chronic Diseases.</title>
        <authorList>
            <person name="Tisza M.J."/>
            <person name="Buck C.B."/>
        </authorList>
    </citation>
    <scope>NUCLEOTIDE SEQUENCE</scope>
    <source>
        <strain evidence="1">Ctv0N24</strain>
    </source>
</reference>
<protein>
    <submittedName>
        <fullName evidence="1">Uncharacterized protein</fullName>
    </submittedName>
</protein>
<accession>A0A8S5N307</accession>
<evidence type="ECO:0000313" key="1">
    <source>
        <dbReference type="EMBL" id="DAD89053.1"/>
    </source>
</evidence>
<organism evidence="1">
    <name type="scientific">Siphoviridae sp. ctv0N24</name>
    <dbReference type="NCBI Taxonomy" id="2826509"/>
    <lineage>
        <taxon>Viruses</taxon>
        <taxon>Duplodnaviria</taxon>
        <taxon>Heunggongvirae</taxon>
        <taxon>Uroviricota</taxon>
        <taxon>Caudoviricetes</taxon>
    </lineage>
</organism>
<name>A0A8S5N307_9CAUD</name>
<proteinExistence type="predicted"/>